<keyword evidence="1" id="KW-0812">Transmembrane</keyword>
<sequence>MHKLIDSPRNSFGFTLIEILVATVILLSSLAVINALFSGALLASNKAGNHVQIANITPILVSNIQLEIRDKGNQNANSLFGDGTLWGANFEWQADLIEYSAPPSTYDVETGTYTHKDKKYKLWLVKLIVAHKTSKQEFTYKELSWNES</sequence>
<dbReference type="Proteomes" id="UP000568664">
    <property type="component" value="Unassembled WGS sequence"/>
</dbReference>
<reference evidence="2 3" key="1">
    <citation type="submission" date="2020-04" db="EMBL/GenBank/DDBJ databases">
        <title>Thalassotalea sp. M1531, isolated from the surface of marine red alga.</title>
        <authorList>
            <person name="Pang L."/>
            <person name="Lu D.-C."/>
        </authorList>
    </citation>
    <scope>NUCLEOTIDE SEQUENCE [LARGE SCALE GENOMIC DNA]</scope>
    <source>
        <strain evidence="2 3">M1531</strain>
    </source>
</reference>
<comment type="caution">
    <text evidence="2">The sequence shown here is derived from an EMBL/GenBank/DDBJ whole genome shotgun (WGS) entry which is preliminary data.</text>
</comment>
<dbReference type="RefSeq" id="WP_169076264.1">
    <property type="nucleotide sequence ID" value="NZ_JABBXH010000005.1"/>
</dbReference>
<feature type="transmembrane region" description="Helical" evidence="1">
    <location>
        <begin position="12"/>
        <end position="37"/>
    </location>
</feature>
<evidence type="ECO:0000313" key="3">
    <source>
        <dbReference type="Proteomes" id="UP000568664"/>
    </source>
</evidence>
<organism evidence="2 3">
    <name type="scientific">Thalassotalea algicola</name>
    <dbReference type="NCBI Taxonomy" id="2716224"/>
    <lineage>
        <taxon>Bacteria</taxon>
        <taxon>Pseudomonadati</taxon>
        <taxon>Pseudomonadota</taxon>
        <taxon>Gammaproteobacteria</taxon>
        <taxon>Alteromonadales</taxon>
        <taxon>Colwelliaceae</taxon>
        <taxon>Thalassotalea</taxon>
    </lineage>
</organism>
<dbReference type="Pfam" id="PF07963">
    <property type="entry name" value="N_methyl"/>
    <property type="match status" value="1"/>
</dbReference>
<name>A0A7Y0Q880_9GAMM</name>
<dbReference type="NCBIfam" id="TIGR02532">
    <property type="entry name" value="IV_pilin_GFxxxE"/>
    <property type="match status" value="1"/>
</dbReference>
<gene>
    <name evidence="2" type="ORF">HII17_15415</name>
</gene>
<evidence type="ECO:0000313" key="2">
    <source>
        <dbReference type="EMBL" id="NMP32946.1"/>
    </source>
</evidence>
<evidence type="ECO:0000256" key="1">
    <source>
        <dbReference type="SAM" id="Phobius"/>
    </source>
</evidence>
<keyword evidence="1" id="KW-1133">Transmembrane helix</keyword>
<keyword evidence="3" id="KW-1185">Reference proteome</keyword>
<dbReference type="InterPro" id="IPR012902">
    <property type="entry name" value="N_methyl_site"/>
</dbReference>
<accession>A0A7Y0Q880</accession>
<protein>
    <submittedName>
        <fullName evidence="2">Prepilin-type N-terminal cleavage/methylation domain-containing protein</fullName>
    </submittedName>
</protein>
<proteinExistence type="predicted"/>
<dbReference type="AlphaFoldDB" id="A0A7Y0Q880"/>
<keyword evidence="1" id="KW-0472">Membrane</keyword>
<dbReference type="EMBL" id="JABBXH010000005">
    <property type="protein sequence ID" value="NMP32946.1"/>
    <property type="molecule type" value="Genomic_DNA"/>
</dbReference>